<keyword evidence="2" id="KW-1185">Reference proteome</keyword>
<dbReference type="HOGENOM" id="CLU_2812700_0_0_1"/>
<gene>
    <name evidence="1" type="ORF">HYDPIDRAFT_120047</name>
</gene>
<proteinExistence type="predicted"/>
<evidence type="ECO:0000313" key="2">
    <source>
        <dbReference type="Proteomes" id="UP000053820"/>
    </source>
</evidence>
<dbReference type="EMBL" id="KN840000">
    <property type="protein sequence ID" value="KIJ58065.1"/>
    <property type="molecule type" value="Genomic_DNA"/>
</dbReference>
<dbReference type="Proteomes" id="UP000053820">
    <property type="component" value="Unassembled WGS sequence"/>
</dbReference>
<evidence type="ECO:0000313" key="1">
    <source>
        <dbReference type="EMBL" id="KIJ58065.1"/>
    </source>
</evidence>
<sequence>MDETVWILPKLSRAIPGSSLFSGSGEISLDTLRHKLSLIGSVALWLTIPSEEATWLQLHTIWICTRI</sequence>
<accession>A0A0C9VKL5</accession>
<dbReference type="AlphaFoldDB" id="A0A0C9VKL5"/>
<name>A0A0C9VKL5_9AGAM</name>
<protein>
    <submittedName>
        <fullName evidence="1">Uncharacterized protein</fullName>
    </submittedName>
</protein>
<reference evidence="1 2" key="1">
    <citation type="submission" date="2014-04" db="EMBL/GenBank/DDBJ databases">
        <title>Evolutionary Origins and Diversification of the Mycorrhizal Mutualists.</title>
        <authorList>
            <consortium name="DOE Joint Genome Institute"/>
            <consortium name="Mycorrhizal Genomics Consortium"/>
            <person name="Kohler A."/>
            <person name="Kuo A."/>
            <person name="Nagy L.G."/>
            <person name="Floudas D."/>
            <person name="Copeland A."/>
            <person name="Barry K.W."/>
            <person name="Cichocki N."/>
            <person name="Veneault-Fourrey C."/>
            <person name="LaButti K."/>
            <person name="Lindquist E.A."/>
            <person name="Lipzen A."/>
            <person name="Lundell T."/>
            <person name="Morin E."/>
            <person name="Murat C."/>
            <person name="Riley R."/>
            <person name="Ohm R."/>
            <person name="Sun H."/>
            <person name="Tunlid A."/>
            <person name="Henrissat B."/>
            <person name="Grigoriev I.V."/>
            <person name="Hibbett D.S."/>
            <person name="Martin F."/>
        </authorList>
    </citation>
    <scope>NUCLEOTIDE SEQUENCE [LARGE SCALE GENOMIC DNA]</scope>
    <source>
        <strain evidence="1 2">MD-312</strain>
    </source>
</reference>
<organism evidence="1 2">
    <name type="scientific">Hydnomerulius pinastri MD-312</name>
    <dbReference type="NCBI Taxonomy" id="994086"/>
    <lineage>
        <taxon>Eukaryota</taxon>
        <taxon>Fungi</taxon>
        <taxon>Dikarya</taxon>
        <taxon>Basidiomycota</taxon>
        <taxon>Agaricomycotina</taxon>
        <taxon>Agaricomycetes</taxon>
        <taxon>Agaricomycetidae</taxon>
        <taxon>Boletales</taxon>
        <taxon>Boletales incertae sedis</taxon>
        <taxon>Leucogyrophana</taxon>
    </lineage>
</organism>